<organism evidence="4">
    <name type="scientific">Candidatus Kentrum eta</name>
    <dbReference type="NCBI Taxonomy" id="2126337"/>
    <lineage>
        <taxon>Bacteria</taxon>
        <taxon>Pseudomonadati</taxon>
        <taxon>Pseudomonadota</taxon>
        <taxon>Gammaproteobacteria</taxon>
        <taxon>Candidatus Kentrum</taxon>
    </lineage>
</organism>
<feature type="compositionally biased region" description="Basic and acidic residues" evidence="2">
    <location>
        <begin position="12"/>
        <end position="22"/>
    </location>
</feature>
<evidence type="ECO:0000313" key="3">
    <source>
        <dbReference type="EMBL" id="VFJ96205.1"/>
    </source>
</evidence>
<sequence length="273" mass="31541">MLARVPDTEANDQLKRERAERRARHEEFEIRKQLEEVQRSFFKNFMERCNDFDRKKQERWQERLETDAASINEGADSSITQDLVLMATGIPGAEMKSLGEVALKFGDVYRDITKGSEELHKAFRDEVDTLHKTLIEIEAIREQYRNHKGEIKLMVANLTATRTQAELVATMTKIESLKQSSKEAEEEAKRYVNQSLKSFQSLLRNIEHFDRTDVYQRLSEKERNTYKDLAANLRENASGLSKRVDEYLSASAAGSFEDRDKGKVPKEDSDGKV</sequence>
<dbReference type="AlphaFoldDB" id="A0A450UWU3"/>
<evidence type="ECO:0000313" key="4">
    <source>
        <dbReference type="EMBL" id="VFJ96992.1"/>
    </source>
</evidence>
<evidence type="ECO:0000313" key="5">
    <source>
        <dbReference type="EMBL" id="VFK02663.1"/>
    </source>
</evidence>
<name>A0A450UWU3_9GAMM</name>
<proteinExistence type="predicted"/>
<gene>
    <name evidence="3" type="ORF">BECKH772A_GA0070896_101009</name>
    <name evidence="4" type="ORF">BECKH772B_GA0070898_101029</name>
    <name evidence="5" type="ORF">BECKH772C_GA0070978_100989</name>
</gene>
<dbReference type="EMBL" id="CAADFJ010000098">
    <property type="protein sequence ID" value="VFK02663.1"/>
    <property type="molecule type" value="Genomic_DNA"/>
</dbReference>
<protein>
    <submittedName>
        <fullName evidence="4">Uncharacterized protein</fullName>
    </submittedName>
</protein>
<feature type="coiled-coil region" evidence="1">
    <location>
        <begin position="167"/>
        <end position="194"/>
    </location>
</feature>
<dbReference type="EMBL" id="CAADFI010000102">
    <property type="protein sequence ID" value="VFJ96992.1"/>
    <property type="molecule type" value="Genomic_DNA"/>
</dbReference>
<evidence type="ECO:0000256" key="2">
    <source>
        <dbReference type="SAM" id="MobiDB-lite"/>
    </source>
</evidence>
<accession>A0A450UWU3</accession>
<keyword evidence="1" id="KW-0175">Coiled coil</keyword>
<feature type="region of interest" description="Disordered" evidence="2">
    <location>
        <begin position="1"/>
        <end position="22"/>
    </location>
</feature>
<reference evidence="4" key="1">
    <citation type="submission" date="2019-02" db="EMBL/GenBank/DDBJ databases">
        <authorList>
            <person name="Gruber-Vodicka R. H."/>
            <person name="Seah K. B. B."/>
        </authorList>
    </citation>
    <scope>NUCLEOTIDE SEQUENCE</scope>
    <source>
        <strain evidence="5">BECK_SA2B12</strain>
        <strain evidence="3">BECK_SA2B15</strain>
        <strain evidence="4">BECK_SA2B20</strain>
    </source>
</reference>
<evidence type="ECO:0000256" key="1">
    <source>
        <dbReference type="SAM" id="Coils"/>
    </source>
</evidence>
<dbReference type="EMBL" id="CAADFG010000100">
    <property type="protein sequence ID" value="VFJ96205.1"/>
    <property type="molecule type" value="Genomic_DNA"/>
</dbReference>